<dbReference type="RefSeq" id="WP_160601925.1">
    <property type="nucleotide sequence ID" value="NZ_WTYU01000002.1"/>
</dbReference>
<dbReference type="GO" id="GO:0017089">
    <property type="term" value="F:glycolipid transfer activity"/>
    <property type="evidence" value="ECO:0007669"/>
    <property type="project" value="TreeGrafter"/>
</dbReference>
<protein>
    <submittedName>
        <fullName evidence="4">OstA family protein</fullName>
    </submittedName>
</protein>
<name>A0A6L7GHH6_9SPHN</name>
<sequence length="189" mass="19446">MNNPIPAHLSVAARSALTGFALTVAAFGGMQLHAQAIAAHNSNAPVNYGADRIELQDRQNRVVLSGNVDITQAGLRVRAARTLVNYSDAGSLKIQRITATGGVQVTRGSEAASGDVAVYDFNRRIITMAGNVRLKRGTDTLNGGRLVIDLQSGVSSVDGSASGSSSVTGEPGAVRSGGRVTGSFSVPQN</sequence>
<feature type="domain" description="Organic solvent tolerance-like N-terminal" evidence="3">
    <location>
        <begin position="50"/>
        <end position="153"/>
    </location>
</feature>
<evidence type="ECO:0000259" key="3">
    <source>
        <dbReference type="Pfam" id="PF03968"/>
    </source>
</evidence>
<accession>A0A6L7GHH6</accession>
<organism evidence="4 5">
    <name type="scientific">Allopontixanthobacter confluentis</name>
    <dbReference type="NCBI Taxonomy" id="1849021"/>
    <lineage>
        <taxon>Bacteria</taxon>
        <taxon>Pseudomonadati</taxon>
        <taxon>Pseudomonadota</taxon>
        <taxon>Alphaproteobacteria</taxon>
        <taxon>Sphingomonadales</taxon>
        <taxon>Erythrobacteraceae</taxon>
        <taxon>Allopontixanthobacter</taxon>
    </lineage>
</organism>
<dbReference type="InterPro" id="IPR005653">
    <property type="entry name" value="OstA-like_N"/>
</dbReference>
<proteinExistence type="predicted"/>
<feature type="region of interest" description="Disordered" evidence="2">
    <location>
        <begin position="155"/>
        <end position="189"/>
    </location>
</feature>
<dbReference type="GO" id="GO:0015920">
    <property type="term" value="P:lipopolysaccharide transport"/>
    <property type="evidence" value="ECO:0007669"/>
    <property type="project" value="TreeGrafter"/>
</dbReference>
<dbReference type="Gene3D" id="2.60.450.10">
    <property type="entry name" value="Lipopolysaccharide (LPS) transport protein A like domain"/>
    <property type="match status" value="1"/>
</dbReference>
<keyword evidence="5" id="KW-1185">Reference proteome</keyword>
<feature type="compositionally biased region" description="Low complexity" evidence="2">
    <location>
        <begin position="155"/>
        <end position="167"/>
    </location>
</feature>
<dbReference type="Proteomes" id="UP000473531">
    <property type="component" value="Unassembled WGS sequence"/>
</dbReference>
<dbReference type="InterPro" id="IPR052037">
    <property type="entry name" value="LPS_export_LptA"/>
</dbReference>
<dbReference type="AlphaFoldDB" id="A0A6L7GHH6"/>
<dbReference type="PANTHER" id="PTHR36504:SF1">
    <property type="entry name" value="LIPOPOLYSACCHARIDE EXPORT SYSTEM PROTEIN LPTA"/>
    <property type="match status" value="1"/>
</dbReference>
<dbReference type="GO" id="GO:0030288">
    <property type="term" value="C:outer membrane-bounded periplasmic space"/>
    <property type="evidence" value="ECO:0007669"/>
    <property type="project" value="TreeGrafter"/>
</dbReference>
<dbReference type="Pfam" id="PF03968">
    <property type="entry name" value="LptD_N"/>
    <property type="match status" value="1"/>
</dbReference>
<dbReference type="GO" id="GO:0009279">
    <property type="term" value="C:cell outer membrane"/>
    <property type="evidence" value="ECO:0007669"/>
    <property type="project" value="TreeGrafter"/>
</dbReference>
<evidence type="ECO:0000256" key="1">
    <source>
        <dbReference type="ARBA" id="ARBA00022729"/>
    </source>
</evidence>
<reference evidence="4 5" key="1">
    <citation type="submission" date="2019-12" db="EMBL/GenBank/DDBJ databases">
        <title>Genomic-based taxomic classification of the family Erythrobacteraceae.</title>
        <authorList>
            <person name="Xu L."/>
        </authorList>
    </citation>
    <scope>NUCLEOTIDE SEQUENCE [LARGE SCALE GENOMIC DNA]</scope>
    <source>
        <strain evidence="4 5">KCTC 52259</strain>
    </source>
</reference>
<dbReference type="OrthoDB" id="9811926at2"/>
<evidence type="ECO:0000313" key="4">
    <source>
        <dbReference type="EMBL" id="MXP15399.1"/>
    </source>
</evidence>
<dbReference type="PANTHER" id="PTHR36504">
    <property type="entry name" value="LIPOPOLYSACCHARIDE EXPORT SYSTEM PROTEIN LPTA"/>
    <property type="match status" value="1"/>
</dbReference>
<keyword evidence="1" id="KW-0732">Signal</keyword>
<comment type="caution">
    <text evidence="4">The sequence shown here is derived from an EMBL/GenBank/DDBJ whole genome shotgun (WGS) entry which is preliminary data.</text>
</comment>
<evidence type="ECO:0000256" key="2">
    <source>
        <dbReference type="SAM" id="MobiDB-lite"/>
    </source>
</evidence>
<gene>
    <name evidence="4" type="ORF">GRI44_11625</name>
</gene>
<evidence type="ECO:0000313" key="5">
    <source>
        <dbReference type="Proteomes" id="UP000473531"/>
    </source>
</evidence>
<dbReference type="EMBL" id="WTYU01000002">
    <property type="protein sequence ID" value="MXP15399.1"/>
    <property type="molecule type" value="Genomic_DNA"/>
</dbReference>